<keyword evidence="1 4" id="KW-0378">Hydrolase</keyword>
<dbReference type="EMBL" id="JAUEDM010000001">
    <property type="protein sequence ID" value="KAK3329565.1"/>
    <property type="molecule type" value="Genomic_DNA"/>
</dbReference>
<dbReference type="InterPro" id="IPR016035">
    <property type="entry name" value="Acyl_Trfase/lysoPLipase"/>
</dbReference>
<dbReference type="GO" id="GO:0047499">
    <property type="term" value="F:calcium-independent phospholipase A2 activity"/>
    <property type="evidence" value="ECO:0007669"/>
    <property type="project" value="TreeGrafter"/>
</dbReference>
<dbReference type="PANTHER" id="PTHR24185">
    <property type="entry name" value="CALCIUM-INDEPENDENT PHOSPHOLIPASE A2-GAMMA"/>
    <property type="match status" value="1"/>
</dbReference>
<dbReference type="Proteomes" id="UP001283341">
    <property type="component" value="Unassembled WGS sequence"/>
</dbReference>
<feature type="region of interest" description="Disordered" evidence="5">
    <location>
        <begin position="1226"/>
        <end position="1327"/>
    </location>
</feature>
<keyword evidence="2 4" id="KW-0442">Lipid degradation</keyword>
<evidence type="ECO:0000256" key="1">
    <source>
        <dbReference type="ARBA" id="ARBA00022801"/>
    </source>
</evidence>
<gene>
    <name evidence="7" type="ORF">B0H66DRAFT_526949</name>
</gene>
<dbReference type="InterPro" id="IPR002182">
    <property type="entry name" value="NB-ARC"/>
</dbReference>
<evidence type="ECO:0000256" key="5">
    <source>
        <dbReference type="SAM" id="MobiDB-lite"/>
    </source>
</evidence>
<organism evidence="7 8">
    <name type="scientific">Apodospora peruviana</name>
    <dbReference type="NCBI Taxonomy" id="516989"/>
    <lineage>
        <taxon>Eukaryota</taxon>
        <taxon>Fungi</taxon>
        <taxon>Dikarya</taxon>
        <taxon>Ascomycota</taxon>
        <taxon>Pezizomycotina</taxon>
        <taxon>Sordariomycetes</taxon>
        <taxon>Sordariomycetidae</taxon>
        <taxon>Sordariales</taxon>
        <taxon>Lasiosphaeriaceae</taxon>
        <taxon>Apodospora</taxon>
    </lineage>
</organism>
<evidence type="ECO:0000256" key="3">
    <source>
        <dbReference type="ARBA" id="ARBA00023098"/>
    </source>
</evidence>
<evidence type="ECO:0000313" key="8">
    <source>
        <dbReference type="Proteomes" id="UP001283341"/>
    </source>
</evidence>
<dbReference type="CDD" id="cd07216">
    <property type="entry name" value="Pat17_PNPLA8_PNPLA9_like3"/>
    <property type="match status" value="1"/>
</dbReference>
<protein>
    <recommendedName>
        <fullName evidence="6">PNPLA domain-containing protein</fullName>
    </recommendedName>
</protein>
<evidence type="ECO:0000313" key="7">
    <source>
        <dbReference type="EMBL" id="KAK3329565.1"/>
    </source>
</evidence>
<reference evidence="7" key="2">
    <citation type="submission" date="2023-06" db="EMBL/GenBank/DDBJ databases">
        <authorList>
            <consortium name="Lawrence Berkeley National Laboratory"/>
            <person name="Haridas S."/>
            <person name="Hensen N."/>
            <person name="Bonometti L."/>
            <person name="Westerberg I."/>
            <person name="Brannstrom I.O."/>
            <person name="Guillou S."/>
            <person name="Cros-Aarteil S."/>
            <person name="Calhoun S."/>
            <person name="Kuo A."/>
            <person name="Mondo S."/>
            <person name="Pangilinan J."/>
            <person name="Riley R."/>
            <person name="Labutti K."/>
            <person name="Andreopoulos B."/>
            <person name="Lipzen A."/>
            <person name="Chen C."/>
            <person name="Yanf M."/>
            <person name="Daum C."/>
            <person name="Ng V."/>
            <person name="Clum A."/>
            <person name="Steindorff A."/>
            <person name="Ohm R."/>
            <person name="Martin F."/>
            <person name="Silar P."/>
            <person name="Natvig D."/>
            <person name="Lalanne C."/>
            <person name="Gautier V."/>
            <person name="Ament-Velasquez S.L."/>
            <person name="Kruys A."/>
            <person name="Hutchinson M.I."/>
            <person name="Powell A.J."/>
            <person name="Barry K."/>
            <person name="Miller A.N."/>
            <person name="Grigoriev I.V."/>
            <person name="Debuchy R."/>
            <person name="Gladieux P."/>
            <person name="Thoren M.H."/>
            <person name="Johannesson H."/>
        </authorList>
    </citation>
    <scope>NUCLEOTIDE SEQUENCE</scope>
    <source>
        <strain evidence="7">CBS 118394</strain>
    </source>
</reference>
<dbReference type="GO" id="GO:0019369">
    <property type="term" value="P:arachidonate metabolic process"/>
    <property type="evidence" value="ECO:0007669"/>
    <property type="project" value="TreeGrafter"/>
</dbReference>
<feature type="region of interest" description="Disordered" evidence="5">
    <location>
        <begin position="929"/>
        <end position="1010"/>
    </location>
</feature>
<evidence type="ECO:0000256" key="2">
    <source>
        <dbReference type="ARBA" id="ARBA00022963"/>
    </source>
</evidence>
<dbReference type="PANTHER" id="PTHR24185:SF1">
    <property type="entry name" value="CALCIUM-INDEPENDENT PHOSPHOLIPASE A2-GAMMA"/>
    <property type="match status" value="1"/>
</dbReference>
<feature type="active site" description="Proton acceptor" evidence="4">
    <location>
        <position position="194"/>
    </location>
</feature>
<feature type="compositionally biased region" description="Basic and acidic residues" evidence="5">
    <location>
        <begin position="935"/>
        <end position="946"/>
    </location>
</feature>
<dbReference type="GO" id="GO:0016042">
    <property type="term" value="P:lipid catabolic process"/>
    <property type="evidence" value="ECO:0007669"/>
    <property type="project" value="UniProtKB-UniRule"/>
</dbReference>
<feature type="short sequence motif" description="GXSXG" evidence="4">
    <location>
        <begin position="57"/>
        <end position="61"/>
    </location>
</feature>
<evidence type="ECO:0000256" key="4">
    <source>
        <dbReference type="PROSITE-ProRule" id="PRU01161"/>
    </source>
</evidence>
<dbReference type="Gene3D" id="3.40.50.300">
    <property type="entry name" value="P-loop containing nucleotide triphosphate hydrolases"/>
    <property type="match status" value="1"/>
</dbReference>
<dbReference type="SUPFAM" id="SSF52151">
    <property type="entry name" value="FabD/lysophospholipase-like"/>
    <property type="match status" value="1"/>
</dbReference>
<dbReference type="GO" id="GO:0016020">
    <property type="term" value="C:membrane"/>
    <property type="evidence" value="ECO:0007669"/>
    <property type="project" value="TreeGrafter"/>
</dbReference>
<keyword evidence="3 4" id="KW-0443">Lipid metabolism</keyword>
<proteinExistence type="predicted"/>
<feature type="compositionally biased region" description="Basic and acidic residues" evidence="5">
    <location>
        <begin position="1278"/>
        <end position="1293"/>
    </location>
</feature>
<feature type="short sequence motif" description="GXGXXG" evidence="4">
    <location>
        <begin position="17"/>
        <end position="22"/>
    </location>
</feature>
<keyword evidence="8" id="KW-1185">Reference proteome</keyword>
<comment type="caution">
    <text evidence="4">Lacks conserved residue(s) required for the propagation of feature annotation.</text>
</comment>
<evidence type="ECO:0000259" key="6">
    <source>
        <dbReference type="PROSITE" id="PS51635"/>
    </source>
</evidence>
<dbReference type="SUPFAM" id="SSF52540">
    <property type="entry name" value="P-loop containing nucleoside triphosphate hydrolases"/>
    <property type="match status" value="1"/>
</dbReference>
<feature type="compositionally biased region" description="Basic and acidic residues" evidence="5">
    <location>
        <begin position="958"/>
        <end position="982"/>
    </location>
</feature>
<feature type="compositionally biased region" description="Basic and acidic residues" evidence="5">
    <location>
        <begin position="1235"/>
        <end position="1246"/>
    </location>
</feature>
<feature type="active site" description="Nucleophile" evidence="4">
    <location>
        <position position="59"/>
    </location>
</feature>
<dbReference type="GO" id="GO:0046486">
    <property type="term" value="P:glycerolipid metabolic process"/>
    <property type="evidence" value="ECO:0007669"/>
    <property type="project" value="UniProtKB-ARBA"/>
</dbReference>
<accession>A0AAE0IR86</accession>
<reference evidence="7" key="1">
    <citation type="journal article" date="2023" name="Mol. Phylogenet. Evol.">
        <title>Genome-scale phylogeny and comparative genomics of the fungal order Sordariales.</title>
        <authorList>
            <person name="Hensen N."/>
            <person name="Bonometti L."/>
            <person name="Westerberg I."/>
            <person name="Brannstrom I.O."/>
            <person name="Guillou S."/>
            <person name="Cros-Aarteil S."/>
            <person name="Calhoun S."/>
            <person name="Haridas S."/>
            <person name="Kuo A."/>
            <person name="Mondo S."/>
            <person name="Pangilinan J."/>
            <person name="Riley R."/>
            <person name="LaButti K."/>
            <person name="Andreopoulos B."/>
            <person name="Lipzen A."/>
            <person name="Chen C."/>
            <person name="Yan M."/>
            <person name="Daum C."/>
            <person name="Ng V."/>
            <person name="Clum A."/>
            <person name="Steindorff A."/>
            <person name="Ohm R.A."/>
            <person name="Martin F."/>
            <person name="Silar P."/>
            <person name="Natvig D.O."/>
            <person name="Lalanne C."/>
            <person name="Gautier V."/>
            <person name="Ament-Velasquez S.L."/>
            <person name="Kruys A."/>
            <person name="Hutchinson M.I."/>
            <person name="Powell A.J."/>
            <person name="Barry K."/>
            <person name="Miller A.N."/>
            <person name="Grigoriev I.V."/>
            <person name="Debuchy R."/>
            <person name="Gladieux P."/>
            <person name="Hiltunen Thoren M."/>
            <person name="Johannesson H."/>
        </authorList>
    </citation>
    <scope>NUCLEOTIDE SEQUENCE</scope>
    <source>
        <strain evidence="7">CBS 118394</strain>
    </source>
</reference>
<comment type="caution">
    <text evidence="7">The sequence shown here is derived from an EMBL/GenBank/DDBJ whole genome shotgun (WGS) entry which is preliminary data.</text>
</comment>
<dbReference type="Gene3D" id="3.40.1090.10">
    <property type="entry name" value="Cytosolic phospholipase A2 catalytic domain"/>
    <property type="match status" value="1"/>
</dbReference>
<sequence>MPPHFENGPYNLLSLDGGGVRGVSTLVILHRIMEKIQKKEELPELPKPCEYFHLIGGTSTGGLIAILLGRLRMSTTEAMAEYDSFARAIFRKKNLRASVSARFNEEALVRAVRKIVKRTGDDELMKDPAGDRPMGKTFVCALPAQSQRAPKRIRAYHSDDDWDNNFKIWEAARATTAAPSYFRSITLGSVELIDAAMGFNNPMGQVVDEAGKIFDLSCKLGCVVSLGTGTRDKNLGMPGGVKRLLQTVKLMKNITTDSDRVEDDIKERFSRIPSTYFRFSVPGAAETVGMTEYKKIGELKDMTLEYLNSTAERDIEEVSDRLANGASSGWSLGNLFPNEEFSRVDNQRANSGGIASNFFTGRNDILDRLSTFFEKRENNPVPRREFLLYGLPGVGKTQIALKFRQMMEKEDRFQRLFFVDATDIATVEESYGRVAAELGLSEANAVPQVLNWMTTIRMEWLLILDNCGDQDLSRFLPNSDRGNVIYTSRYNVLKLGLPQDAVAEVDVLEEKDAIDLLLKVTHEPPEGSEALHTLALQIVKELGCLPLAIEQAGAYIYTYHYTLADYLEVYPKQKATLMKISHYSRASQRDQAVYTTFDVSYEELRRLAKRKRGFAEAETAEMAMKILNFICFYHNENIMEAIVEKAAEFRWSVDRAIIYPLGSRKYCLEDVLKVNEAGDWEPTPFRKAAILLESLSLVRRDRTGSLSMHVLVHSWARDRMSEDDRASFSQNARTLLFNSLKDITVAREVSRYRRRAYPHVIACQKLVQAPQGHPEQEVEHRANLALMLEAISLPRAEKEWEQVISEYTIELTGDATYRWFPMRRLAHVYESQARWRPAFYLRKEVWEEQLSILGPTHPMFIGTSFQLAAHCLLFGNPVMAWGFWEPAGYLCAHLCGKKRDPELLRWGMQLAKEISLMMDDALSLADKSVGTPEAGRMDHGGSEGRVPKVGHPIPADGMESHTDGGRNDHASTSEPDRMDHGGQKPPVAKVGQSVPTYSMDGHHSPSNSMEREAKLWQHHDENVDIYGPYSVQAIMNLEMIGSGFFKQSRGTCCEIVATEGIRRALKQLEPSHHCIARLLETLARAYIMDGLFHLAAPLQEAVVQRLTASCGRESMFTLVARCNLNGFNRIKAMVDGRVQEVLEKKAIEGVTISETMAREIRRREEKRHVTNRCDKLPCGRSGHRDLRAQLAVSLEDPLDTMMNHMYDDGEEASYWAKILRLVGKGEVEEQGEETNTDKEGVDEPHTRQMSPNDENGKQREFLGNIEEEGSGKPLGILRVDEKGKEREVVRISDERDEGEPSGGNWKDKKGKQREWPAPTGVEEKERGDVEALVRKLRETMSIYEQRVSGQ</sequence>
<dbReference type="Pfam" id="PF00931">
    <property type="entry name" value="NB-ARC"/>
    <property type="match status" value="1"/>
</dbReference>
<dbReference type="InterPro" id="IPR027417">
    <property type="entry name" value="P-loop_NTPase"/>
</dbReference>
<name>A0AAE0IR86_9PEZI</name>
<dbReference type="InterPro" id="IPR002641">
    <property type="entry name" value="PNPLA_dom"/>
</dbReference>
<dbReference type="Pfam" id="PF01734">
    <property type="entry name" value="Patatin"/>
    <property type="match status" value="1"/>
</dbReference>
<dbReference type="GO" id="GO:0043531">
    <property type="term" value="F:ADP binding"/>
    <property type="evidence" value="ECO:0007669"/>
    <property type="project" value="InterPro"/>
</dbReference>
<dbReference type="PROSITE" id="PS51635">
    <property type="entry name" value="PNPLA"/>
    <property type="match status" value="1"/>
</dbReference>
<feature type="domain" description="PNPLA" evidence="6">
    <location>
        <begin position="13"/>
        <end position="207"/>
    </location>
</feature>